<dbReference type="InterPro" id="IPR003362">
    <property type="entry name" value="Bact_transf"/>
</dbReference>
<gene>
    <name evidence="10" type="ORF">AA309_08640</name>
</gene>
<dbReference type="Pfam" id="PF13727">
    <property type="entry name" value="CoA_binding_3"/>
    <property type="match status" value="1"/>
</dbReference>
<comment type="subcellular location">
    <subcellularLocation>
        <location evidence="1">Membrane</location>
        <topology evidence="1">Multi-pass membrane protein</topology>
    </subcellularLocation>
</comment>
<keyword evidence="7" id="KW-0270">Exopolysaccharide synthesis</keyword>
<protein>
    <recommendedName>
        <fullName evidence="9">Bacterial sugar transferase domain-containing protein</fullName>
    </recommendedName>
</protein>
<reference evidence="10 11" key="1">
    <citation type="submission" date="2015-05" db="EMBL/GenBank/DDBJ databases">
        <title>Draft genome sequence of Microvirga vignae strain BR3299, a novel nitrogen fixing bacteria isolated from Brazil semi-aired region.</title>
        <authorList>
            <person name="Zilli J.E."/>
            <person name="Passos S.R."/>
            <person name="Leite J."/>
            <person name="Baldani J.I."/>
            <person name="Xavier G.R."/>
            <person name="Rumjaneck N.G."/>
            <person name="Simoes-Araujo J.L."/>
        </authorList>
    </citation>
    <scope>NUCLEOTIDE SEQUENCE [LARGE SCALE GENOMIC DNA]</scope>
    <source>
        <strain evidence="10 11">BR3299</strain>
    </source>
</reference>
<accession>A0A0H1REK8</accession>
<organism evidence="10 11">
    <name type="scientific">Microvirga vignae</name>
    <dbReference type="NCBI Taxonomy" id="1225564"/>
    <lineage>
        <taxon>Bacteria</taxon>
        <taxon>Pseudomonadati</taxon>
        <taxon>Pseudomonadota</taxon>
        <taxon>Alphaproteobacteria</taxon>
        <taxon>Hyphomicrobiales</taxon>
        <taxon>Methylobacteriaceae</taxon>
        <taxon>Microvirga</taxon>
    </lineage>
</organism>
<feature type="transmembrane region" description="Helical" evidence="8">
    <location>
        <begin position="266"/>
        <end position="290"/>
    </location>
</feature>
<evidence type="ECO:0000256" key="7">
    <source>
        <dbReference type="ARBA" id="ARBA00023169"/>
    </source>
</evidence>
<dbReference type="STRING" id="1225564.AA309_08640"/>
<feature type="transmembrane region" description="Helical" evidence="8">
    <location>
        <begin position="35"/>
        <end position="55"/>
    </location>
</feature>
<dbReference type="GO" id="GO:0016020">
    <property type="term" value="C:membrane"/>
    <property type="evidence" value="ECO:0007669"/>
    <property type="project" value="UniProtKB-SubCell"/>
</dbReference>
<dbReference type="EMBL" id="LCYG01000020">
    <property type="protein sequence ID" value="KLK93519.1"/>
    <property type="molecule type" value="Genomic_DNA"/>
</dbReference>
<keyword evidence="4 8" id="KW-0812">Transmembrane</keyword>
<dbReference type="GO" id="GO:0009242">
    <property type="term" value="P:colanic acid biosynthetic process"/>
    <property type="evidence" value="ECO:0007669"/>
    <property type="project" value="TreeGrafter"/>
</dbReference>
<evidence type="ECO:0000313" key="11">
    <source>
        <dbReference type="Proteomes" id="UP000035489"/>
    </source>
</evidence>
<dbReference type="NCBIfam" id="TIGR03025">
    <property type="entry name" value="EPS_sugtrans"/>
    <property type="match status" value="1"/>
</dbReference>
<feature type="transmembrane region" description="Helical" evidence="8">
    <location>
        <begin position="67"/>
        <end position="87"/>
    </location>
</feature>
<sequence length="454" mass="50506">MAALDFSLSLLSFVLGDLAFHRVFTKGTSLPEDAALLGAIAGLITVPGIFVTRGYSALQGVYRSRYALKFVLPWAFAFFVIGWIAFLTQTTQAASRGTVTSAFIIGFLLALPTRSAALAYFKHQVSRSALATRRAILMVEETHSDVSQIVTSLKRSGIDIRAQLPFDGSGDENDILSNVKDVVDRCRSILAHENCEAIYLFIPWSDNNKYRLIRSALSKVPVQVYLFPDRHIDEILRGACIETAWGAGYQVQRTPLSLIDRALKRVLDVAAASTALLLLSPLMAAVAVLIKLDSTGPVIFKQNRRGFSGRQFKILKFRSMTVCENGDTVQQARRGDLRITRVGAFIRKTSIDELPQLWNVVRGEMSLVGPRPHALAHDDFYSQLIASYASRHHVKPGLTGWAQVNGLRGETPEVSDMEARVTKDLWYIDNWSILLDLRIILRTVFCVLSDKRAY</sequence>
<dbReference type="AlphaFoldDB" id="A0A0H1REK8"/>
<proteinExistence type="inferred from homology"/>
<feature type="domain" description="Bacterial sugar transferase" evidence="9">
    <location>
        <begin position="264"/>
        <end position="448"/>
    </location>
</feature>
<comment type="similarity">
    <text evidence="2">Belongs to the bacterial sugar transferase family.</text>
</comment>
<dbReference type="PANTHER" id="PTHR30576">
    <property type="entry name" value="COLANIC BIOSYNTHESIS UDP-GLUCOSE LIPID CARRIER TRANSFERASE"/>
    <property type="match status" value="1"/>
</dbReference>
<dbReference type="PANTHER" id="PTHR30576:SF21">
    <property type="entry name" value="UDP-GLUCOSE:UNDECAPRENYL-PHOSPHATE GLUCOSE-1-PHOSPHATE TRANSFERASE"/>
    <property type="match status" value="1"/>
</dbReference>
<keyword evidence="6 8" id="KW-0472">Membrane</keyword>
<dbReference type="Proteomes" id="UP000035489">
    <property type="component" value="Unassembled WGS sequence"/>
</dbReference>
<dbReference type="Pfam" id="PF02397">
    <property type="entry name" value="Bac_transf"/>
    <property type="match status" value="1"/>
</dbReference>
<evidence type="ECO:0000313" key="10">
    <source>
        <dbReference type="EMBL" id="KLK93519.1"/>
    </source>
</evidence>
<dbReference type="InterPro" id="IPR017473">
    <property type="entry name" value="Undecaprenyl-P_gluc_Ptfrase"/>
</dbReference>
<evidence type="ECO:0000256" key="5">
    <source>
        <dbReference type="ARBA" id="ARBA00022989"/>
    </source>
</evidence>
<keyword evidence="5 8" id="KW-1133">Transmembrane helix</keyword>
<evidence type="ECO:0000256" key="6">
    <source>
        <dbReference type="ARBA" id="ARBA00023136"/>
    </source>
</evidence>
<evidence type="ECO:0000256" key="3">
    <source>
        <dbReference type="ARBA" id="ARBA00022679"/>
    </source>
</evidence>
<evidence type="ECO:0000256" key="1">
    <source>
        <dbReference type="ARBA" id="ARBA00004141"/>
    </source>
</evidence>
<keyword evidence="11" id="KW-1185">Reference proteome</keyword>
<dbReference type="InterPro" id="IPR017475">
    <property type="entry name" value="EPS_sugar_tfrase"/>
</dbReference>
<dbReference type="GO" id="GO:0000271">
    <property type="term" value="P:polysaccharide biosynthetic process"/>
    <property type="evidence" value="ECO:0007669"/>
    <property type="project" value="UniProtKB-KW"/>
</dbReference>
<name>A0A0H1REK8_9HYPH</name>
<evidence type="ECO:0000256" key="2">
    <source>
        <dbReference type="ARBA" id="ARBA00006464"/>
    </source>
</evidence>
<evidence type="ECO:0000259" key="9">
    <source>
        <dbReference type="Pfam" id="PF02397"/>
    </source>
</evidence>
<keyword evidence="3" id="KW-0808">Transferase</keyword>
<feature type="transmembrane region" description="Helical" evidence="8">
    <location>
        <begin position="99"/>
        <end position="121"/>
    </location>
</feature>
<comment type="caution">
    <text evidence="10">The sequence shown here is derived from an EMBL/GenBank/DDBJ whole genome shotgun (WGS) entry which is preliminary data.</text>
</comment>
<evidence type="ECO:0000256" key="8">
    <source>
        <dbReference type="SAM" id="Phobius"/>
    </source>
</evidence>
<dbReference type="GO" id="GO:0089702">
    <property type="term" value="F:undecaprenyl-phosphate glucose phosphotransferase activity"/>
    <property type="evidence" value="ECO:0007669"/>
    <property type="project" value="TreeGrafter"/>
</dbReference>
<evidence type="ECO:0000256" key="4">
    <source>
        <dbReference type="ARBA" id="ARBA00022692"/>
    </source>
</evidence>
<dbReference type="NCBIfam" id="TIGR03023">
    <property type="entry name" value="WcaJ_sugtrans"/>
    <property type="match status" value="1"/>
</dbReference>
<dbReference type="PATRIC" id="fig|1225564.3.peg.2336"/>